<dbReference type="EMBL" id="AP023440">
    <property type="protein sequence ID" value="BCL30514.1"/>
    <property type="molecule type" value="Genomic_DNA"/>
</dbReference>
<dbReference type="Pfam" id="PF13699">
    <property type="entry name" value="eCIS_core"/>
    <property type="match status" value="1"/>
</dbReference>
<accession>A0A7G1P9E3</accession>
<evidence type="ECO:0000313" key="3">
    <source>
        <dbReference type="EMBL" id="BCL30514.1"/>
    </source>
</evidence>
<sequence>MQRRSSVTDVVNTPGQRFDGPMRAVAESVYGVDLSHLRVHTDAQARQSAREVGAEAYTSRNHMVFDGAMTRPKVLHEVAHTIQQAAGPVSGNDNGNGVSVSDPHSPEERQAAAMENASAPSAGIQRLVSSVTGPAADQAAGAPVQRMARRSERTYTQRDSDRIDNESAPRTHGRTRAGASSSRRERDPLADAARVAVPRSGPDGERLWDGTRSQLTWTEGAVAAVLASTHSKISSRTRTLRYECDKCGEMVLSKGDSKKAKEDNWYEIDHVEGILAYVHRSVDPMEWTVPVGDGIYRDVTAISWDDARNAASDPSNLRCLCRQCNGGKRASKSESKYMDRYGPQWVGAPYEQNRRSASPEMDYAGPPAGGGSYASDSYGGAIVVTAEPRGQSSADPYGPYGTYGGGYGGGQSSADPGYDVVTAEPGRRRR</sequence>
<keyword evidence="4" id="KW-1185">Reference proteome</keyword>
<feature type="region of interest" description="Disordered" evidence="1">
    <location>
        <begin position="86"/>
        <end position="120"/>
    </location>
</feature>
<dbReference type="AlphaFoldDB" id="A0A7G1P9E3"/>
<protein>
    <recommendedName>
        <fullName evidence="2">eCIS core domain-containing protein</fullName>
    </recommendedName>
</protein>
<gene>
    <name evidence="3" type="ORF">GCM10017557_53730</name>
</gene>
<evidence type="ECO:0000256" key="1">
    <source>
        <dbReference type="SAM" id="MobiDB-lite"/>
    </source>
</evidence>
<dbReference type="KEGG" id="sgm:GCM10017557_53730"/>
<proteinExistence type="predicted"/>
<organism evidence="3 4">
    <name type="scientific">Streptomyces aurantiacus</name>
    <dbReference type="NCBI Taxonomy" id="47760"/>
    <lineage>
        <taxon>Bacteria</taxon>
        <taxon>Bacillati</taxon>
        <taxon>Actinomycetota</taxon>
        <taxon>Actinomycetes</taxon>
        <taxon>Kitasatosporales</taxon>
        <taxon>Streptomycetaceae</taxon>
        <taxon>Streptomyces</taxon>
        <taxon>Streptomyces aurantiacus group</taxon>
    </lineage>
</organism>
<feature type="compositionally biased region" description="Gly residues" evidence="1">
    <location>
        <begin position="401"/>
        <end position="411"/>
    </location>
</feature>
<reference evidence="3 4" key="1">
    <citation type="journal article" date="2014" name="Int. J. Syst. Evol. Microbiol.">
        <title>Complete genome sequence of Corynebacterium casei LMG S-19264T (=DSM 44701T), isolated from a smear-ripened cheese.</title>
        <authorList>
            <consortium name="US DOE Joint Genome Institute (JGI-PGF)"/>
            <person name="Walter F."/>
            <person name="Albersmeier A."/>
            <person name="Kalinowski J."/>
            <person name="Ruckert C."/>
        </authorList>
    </citation>
    <scope>NUCLEOTIDE SEQUENCE [LARGE SCALE GENOMIC DNA]</scope>
    <source>
        <strain evidence="3 4">JCM 4677</strain>
    </source>
</reference>
<dbReference type="Proteomes" id="UP000516444">
    <property type="component" value="Chromosome"/>
</dbReference>
<feature type="domain" description="eCIS core" evidence="2">
    <location>
        <begin position="19"/>
        <end position="87"/>
    </location>
</feature>
<feature type="region of interest" description="Disordered" evidence="1">
    <location>
        <begin position="388"/>
        <end position="430"/>
    </location>
</feature>
<dbReference type="InterPro" id="IPR025295">
    <property type="entry name" value="eCIS_core_dom"/>
</dbReference>
<feature type="compositionally biased region" description="Low complexity" evidence="1">
    <location>
        <begin position="111"/>
        <end position="120"/>
    </location>
</feature>
<name>A0A7G1P9E3_9ACTN</name>
<evidence type="ECO:0000313" key="4">
    <source>
        <dbReference type="Proteomes" id="UP000516444"/>
    </source>
</evidence>
<feature type="compositionally biased region" description="Basic and acidic residues" evidence="1">
    <location>
        <begin position="149"/>
        <end position="169"/>
    </location>
</feature>
<feature type="region of interest" description="Disordered" evidence="1">
    <location>
        <begin position="134"/>
        <end position="191"/>
    </location>
</feature>
<evidence type="ECO:0000259" key="2">
    <source>
        <dbReference type="Pfam" id="PF13699"/>
    </source>
</evidence>